<evidence type="ECO:0000259" key="4">
    <source>
        <dbReference type="Pfam" id="PF04577"/>
    </source>
</evidence>
<dbReference type="EMBL" id="JADWDC010000001">
    <property type="protein sequence ID" value="MCC0175415.1"/>
    <property type="molecule type" value="Genomic_DNA"/>
</dbReference>
<dbReference type="PANTHER" id="PTHR44227:SF3">
    <property type="entry name" value="PROTEIN O-MANNOSYL-TRANSFERASE TMTC4"/>
    <property type="match status" value="1"/>
</dbReference>
<dbReference type="InterPro" id="IPR049625">
    <property type="entry name" value="Glyco_transf_61_cat"/>
</dbReference>
<accession>A0A964BPA4</accession>
<dbReference type="PROSITE" id="PS50005">
    <property type="entry name" value="TPR"/>
    <property type="match status" value="8"/>
</dbReference>
<gene>
    <name evidence="5" type="ORF">I4641_00270</name>
</gene>
<dbReference type="GO" id="GO:0000030">
    <property type="term" value="F:mannosyltransferase activity"/>
    <property type="evidence" value="ECO:0007669"/>
    <property type="project" value="TreeGrafter"/>
</dbReference>
<feature type="repeat" description="TPR" evidence="3">
    <location>
        <begin position="72"/>
        <end position="105"/>
    </location>
</feature>
<feature type="repeat" description="TPR" evidence="3">
    <location>
        <begin position="242"/>
        <end position="275"/>
    </location>
</feature>
<dbReference type="Pfam" id="PF13414">
    <property type="entry name" value="TPR_11"/>
    <property type="match status" value="1"/>
</dbReference>
<dbReference type="Pfam" id="PF04577">
    <property type="entry name" value="Glyco_transf_61"/>
    <property type="match status" value="1"/>
</dbReference>
<feature type="repeat" description="TPR" evidence="3">
    <location>
        <begin position="208"/>
        <end position="241"/>
    </location>
</feature>
<feature type="repeat" description="TPR" evidence="3">
    <location>
        <begin position="140"/>
        <end position="173"/>
    </location>
</feature>
<reference evidence="5" key="1">
    <citation type="journal article" date="2021" name="Antonie Van Leeuwenhoek">
        <title>Draft genome and description of Waterburya agarophytonicola gen. nov. sp. nov. (Pleurocapsales, Cyanobacteria): a seaweed symbiont.</title>
        <authorList>
            <person name="Bonthond G."/>
            <person name="Shalygin S."/>
            <person name="Bayer T."/>
            <person name="Weinberger F."/>
        </authorList>
    </citation>
    <scope>NUCLEOTIDE SEQUENCE</scope>
    <source>
        <strain evidence="5">KI4</strain>
    </source>
</reference>
<dbReference type="InterPro" id="IPR006597">
    <property type="entry name" value="Sel1-like"/>
</dbReference>
<dbReference type="SUPFAM" id="SSF81901">
    <property type="entry name" value="HCP-like"/>
    <property type="match status" value="1"/>
</dbReference>
<dbReference type="Pfam" id="PF00515">
    <property type="entry name" value="TPR_1"/>
    <property type="match status" value="2"/>
</dbReference>
<evidence type="ECO:0000256" key="1">
    <source>
        <dbReference type="ARBA" id="ARBA00022737"/>
    </source>
</evidence>
<dbReference type="InterPro" id="IPR019734">
    <property type="entry name" value="TPR_rpt"/>
</dbReference>
<dbReference type="SMART" id="SM00028">
    <property type="entry name" value="TPR"/>
    <property type="match status" value="11"/>
</dbReference>
<evidence type="ECO:0000256" key="3">
    <source>
        <dbReference type="PROSITE-ProRule" id="PRU00339"/>
    </source>
</evidence>
<dbReference type="RefSeq" id="WP_229638415.1">
    <property type="nucleotide sequence ID" value="NZ_JADWDC010000001.1"/>
</dbReference>
<sequence length="906" mass="103850">MSRGASSIKSVKSHLVKGEWEQVIKICQQEISLDPSAVDFYLYLAKAYVGQGNINAAISSYQKTLGTTIEQSEVYAELGLLWSKQKKLDRAVWHYQQALALRPDWAELQYNLGVVLHQSNDWNAAIIAYNQAIEIKPDYGAAYFNLGVLYDQKGELEIAIASYEQVIVVQPNFVRAYSNLGSTYARQKEYDLAIAIFQKGIHLDPTWATLHNNLGQVYWLNNEPGLAISSFENAIVLEPKMALAHHNLGKLWQQQGNYPQAIECYRRVIALEPANILAYSHCSDAEQKLGNLPAVLDLWRKIIKIQPDFVTVYCQRLLASEPDDLLAIAKKSCARFLQALLDEKDKIAYHYLGQTYEEMGDVLFEFRGLTQAEIYYQKALQLHPEKADLYLKLGNCLAKQQRWDGAIAIYQTGLNLQPKYPQICFQLGKILEQTQDAEQAIDCYESVLNQKMQNPQQWENLPRLFAREHNLSLLPEQVYHHTQDWVRDCQLEDFDYVQIVWSDVSPPINTIRGIRQPEALNILPPGKTAYSDCGGVNCNSCMTKLMEHFKPLQIGKNAYQCSLEQPAPIQSRLPFVVTIPQGRSWIAPQKNSWIICDALAVITPDNYLLGDLSRYYPWFLPECPYQERNEHSIFELESIPPVEKIDGKVALLSGLAGHVYYHWMFDILPRIELIQRSQIELKDIDCFVVNSLSKPYQKETLELLNIPSYKILESDRHCHIQAEELIVPSFPGYMDWIPPGTMEFLRQTFIPLVNLTEINIGKKIYISRAKSKNRQIINESEVDRLLTERGFETVFLEEMSVLEQVAIFVNAEVIVAPHGSGLTNLVFCSPHTQVVELFSPNYQRTDYWTISQHLQLQHYYLVGENFECLPLRNLMYQNSLTEDILVNIASLELILERILRDGNARS</sequence>
<protein>
    <submittedName>
        <fullName evidence="5">Tetratricopeptide repeat protein</fullName>
    </submittedName>
</protein>
<dbReference type="Proteomes" id="UP000729733">
    <property type="component" value="Unassembled WGS sequence"/>
</dbReference>
<keyword evidence="6" id="KW-1185">Reference proteome</keyword>
<dbReference type="InterPro" id="IPR052346">
    <property type="entry name" value="O-mannosyl-transferase_TMTC"/>
</dbReference>
<feature type="repeat" description="TPR" evidence="3">
    <location>
        <begin position="106"/>
        <end position="139"/>
    </location>
</feature>
<feature type="domain" description="Glycosyltransferase 61 catalytic" evidence="4">
    <location>
        <begin position="660"/>
        <end position="835"/>
    </location>
</feature>
<feature type="repeat" description="TPR" evidence="3">
    <location>
        <begin position="174"/>
        <end position="207"/>
    </location>
</feature>
<organism evidence="5 6">
    <name type="scientific">Waterburya agarophytonicola KI4</name>
    <dbReference type="NCBI Taxonomy" id="2874699"/>
    <lineage>
        <taxon>Bacteria</taxon>
        <taxon>Bacillati</taxon>
        <taxon>Cyanobacteriota</taxon>
        <taxon>Cyanophyceae</taxon>
        <taxon>Pleurocapsales</taxon>
        <taxon>Hyellaceae</taxon>
        <taxon>Waterburya</taxon>
        <taxon>Waterburya agarophytonicola</taxon>
    </lineage>
</organism>
<dbReference type="GO" id="GO:0030968">
    <property type="term" value="P:endoplasmic reticulum unfolded protein response"/>
    <property type="evidence" value="ECO:0007669"/>
    <property type="project" value="TreeGrafter"/>
</dbReference>
<proteinExistence type="predicted"/>
<dbReference type="Gene3D" id="1.25.40.10">
    <property type="entry name" value="Tetratricopeptide repeat domain"/>
    <property type="match status" value="4"/>
</dbReference>
<feature type="repeat" description="TPR" evidence="3">
    <location>
        <begin position="387"/>
        <end position="420"/>
    </location>
</feature>
<dbReference type="GO" id="GO:0035269">
    <property type="term" value="P:protein O-linked glycosylation via mannose"/>
    <property type="evidence" value="ECO:0007669"/>
    <property type="project" value="TreeGrafter"/>
</dbReference>
<evidence type="ECO:0000313" key="5">
    <source>
        <dbReference type="EMBL" id="MCC0175415.1"/>
    </source>
</evidence>
<dbReference type="SMART" id="SM00671">
    <property type="entry name" value="SEL1"/>
    <property type="match status" value="5"/>
</dbReference>
<keyword evidence="2 3" id="KW-0802">TPR repeat</keyword>
<dbReference type="InterPro" id="IPR011990">
    <property type="entry name" value="TPR-like_helical_dom_sf"/>
</dbReference>
<dbReference type="PROSITE" id="PS50293">
    <property type="entry name" value="TPR_REGION"/>
    <property type="match status" value="5"/>
</dbReference>
<dbReference type="PANTHER" id="PTHR44227">
    <property type="match status" value="1"/>
</dbReference>
<name>A0A964BPA4_9CYAN</name>
<dbReference type="SUPFAM" id="SSF48452">
    <property type="entry name" value="TPR-like"/>
    <property type="match status" value="2"/>
</dbReference>
<dbReference type="Pfam" id="PF14559">
    <property type="entry name" value="TPR_19"/>
    <property type="match status" value="1"/>
</dbReference>
<dbReference type="Pfam" id="PF13181">
    <property type="entry name" value="TPR_8"/>
    <property type="match status" value="1"/>
</dbReference>
<evidence type="ECO:0000256" key="2">
    <source>
        <dbReference type="ARBA" id="ARBA00022803"/>
    </source>
</evidence>
<evidence type="ECO:0000313" key="6">
    <source>
        <dbReference type="Proteomes" id="UP000729733"/>
    </source>
</evidence>
<comment type="caution">
    <text evidence="5">The sequence shown here is derived from an EMBL/GenBank/DDBJ whole genome shotgun (WGS) entry which is preliminary data.</text>
</comment>
<keyword evidence="1" id="KW-0677">Repeat</keyword>
<feature type="repeat" description="TPR" evidence="3">
    <location>
        <begin position="353"/>
        <end position="386"/>
    </location>
</feature>
<dbReference type="AlphaFoldDB" id="A0A964BPA4"/>